<sequence>MANVCPTLLRGSLSKAALGWLYGRIGGAMRWYATHDPYDTAGLAIMSTLLWQLGNLRHRTVALIDVVDRNEFNLVPGTINFSERPKLDDFVLPLDVPGIDTWRAPKRIEVHDIPAPGNSDEMRFIKRLLLPVCNNMQSPAELPTDVACVLLVQACLVTPCEGKYDRMWAYALAMWECGALWASTLGRDELRSSKARFGRLDLDKQRIWVSYQVE</sequence>
<gene>
    <name evidence="1" type="ORF">CLO192961_LOCUS218224</name>
</gene>
<protein>
    <recommendedName>
        <fullName evidence="3">Fungal-type protein kinase domain-containing protein</fullName>
    </recommendedName>
</protein>
<dbReference type="EMBL" id="CABFNS010000774">
    <property type="protein sequence ID" value="VUC27734.1"/>
    <property type="molecule type" value="Genomic_DNA"/>
</dbReference>
<accession>A0ABY6U9C9</accession>
<organism evidence="1 2">
    <name type="scientific">Bionectria ochroleuca</name>
    <name type="common">Gliocladium roseum</name>
    <dbReference type="NCBI Taxonomy" id="29856"/>
    <lineage>
        <taxon>Eukaryota</taxon>
        <taxon>Fungi</taxon>
        <taxon>Dikarya</taxon>
        <taxon>Ascomycota</taxon>
        <taxon>Pezizomycotina</taxon>
        <taxon>Sordariomycetes</taxon>
        <taxon>Hypocreomycetidae</taxon>
        <taxon>Hypocreales</taxon>
        <taxon>Bionectriaceae</taxon>
        <taxon>Clonostachys</taxon>
    </lineage>
</organism>
<name>A0ABY6U9C9_BIOOC</name>
<evidence type="ECO:0000313" key="1">
    <source>
        <dbReference type="EMBL" id="VUC27734.1"/>
    </source>
</evidence>
<proteinExistence type="predicted"/>
<evidence type="ECO:0000313" key="2">
    <source>
        <dbReference type="Proteomes" id="UP000766486"/>
    </source>
</evidence>
<dbReference type="Proteomes" id="UP000766486">
    <property type="component" value="Unassembled WGS sequence"/>
</dbReference>
<keyword evidence="2" id="KW-1185">Reference proteome</keyword>
<reference evidence="1 2" key="1">
    <citation type="submission" date="2019-06" db="EMBL/GenBank/DDBJ databases">
        <authorList>
            <person name="Broberg M."/>
        </authorList>
    </citation>
    <scope>NUCLEOTIDE SEQUENCE [LARGE SCALE GENOMIC DNA]</scope>
</reference>
<comment type="caution">
    <text evidence="1">The sequence shown here is derived from an EMBL/GenBank/DDBJ whole genome shotgun (WGS) entry which is preliminary data.</text>
</comment>
<evidence type="ECO:0008006" key="3">
    <source>
        <dbReference type="Google" id="ProtNLM"/>
    </source>
</evidence>